<dbReference type="PROSITE" id="PS01322">
    <property type="entry name" value="PHOSPHOTRIESTERASE_1"/>
    <property type="match status" value="1"/>
</dbReference>
<accession>A0A0M6XU56</accession>
<dbReference type="AlphaFoldDB" id="A0A0M6XU56"/>
<proteinExistence type="inferred from homology"/>
<sequence length="351" mass="38276">MTHAFAPDVMTVTGPVPLDALGSTLMHEHILNDVTCWWRGRDVDFVSPIRDREVTPNMLWMLRQDPFASRHNCALDDEDAAVAELGLFVAEGGRTVVDPTCRGIGRDPEALARIARATGLNIVMGAGYYLQSSHPAHLATMSEDDIADEIVAEAETGVGDTGIRIGLIGEIGVSADFTAAERRSLRGAALAAARTGLPLMVHLPGWERLGHDVLDEVESRGQPADSTILCHMNPSFDDSDYQRALARRGAFLEYDMMGMDFWYADQQVQCPSDEQTCAAIAGLFSEGFGDRILLSQDVFLKMMLTRYGGNGYAHVSRHVLPRLSRHGLSGGDLAVLMTDNPRRALGRRIVG</sequence>
<dbReference type="InterPro" id="IPR032466">
    <property type="entry name" value="Metal_Hydrolase"/>
</dbReference>
<dbReference type="Proteomes" id="UP000048908">
    <property type="component" value="Unassembled WGS sequence"/>
</dbReference>
<dbReference type="PANTHER" id="PTHR10819:SF3">
    <property type="entry name" value="PHOSPHOTRIESTERASE-RELATED PROTEIN"/>
    <property type="match status" value="1"/>
</dbReference>
<dbReference type="PANTHER" id="PTHR10819">
    <property type="entry name" value="PHOSPHOTRIESTERASE-RELATED"/>
    <property type="match status" value="1"/>
</dbReference>
<evidence type="ECO:0000313" key="6">
    <source>
        <dbReference type="Proteomes" id="UP000048908"/>
    </source>
</evidence>
<keyword evidence="1 3" id="KW-0479">Metal-binding</keyword>
<evidence type="ECO:0000256" key="1">
    <source>
        <dbReference type="ARBA" id="ARBA00022723"/>
    </source>
</evidence>
<comment type="similarity">
    <text evidence="4">Belongs to the metallo-dependent hydrolases superfamily. Phosphotriesterase family.</text>
</comment>
<dbReference type="EMBL" id="CXPG01000024">
    <property type="protein sequence ID" value="CTQ34669.1"/>
    <property type="molecule type" value="Genomic_DNA"/>
</dbReference>
<dbReference type="SUPFAM" id="SSF51556">
    <property type="entry name" value="Metallo-dependent hydrolases"/>
    <property type="match status" value="1"/>
</dbReference>
<evidence type="ECO:0000256" key="3">
    <source>
        <dbReference type="PIRSR" id="PIRSR601559-52"/>
    </source>
</evidence>
<feature type="binding site" evidence="3">
    <location>
        <position position="170"/>
    </location>
    <ligand>
        <name>a divalent metal cation</name>
        <dbReference type="ChEBI" id="CHEBI:60240"/>
        <label>1</label>
    </ligand>
</feature>
<dbReference type="OrthoDB" id="9795018at2"/>
<dbReference type="PROSITE" id="PS51347">
    <property type="entry name" value="PHOSPHOTRIESTERASE_2"/>
    <property type="match status" value="1"/>
</dbReference>
<dbReference type="Gene3D" id="3.20.20.140">
    <property type="entry name" value="Metal-dependent hydrolases"/>
    <property type="match status" value="1"/>
</dbReference>
<evidence type="ECO:0000256" key="4">
    <source>
        <dbReference type="PROSITE-ProRule" id="PRU00679"/>
    </source>
</evidence>
<protein>
    <recommendedName>
        <fullName evidence="7">Phosphotriesterase homology protein</fullName>
    </recommendedName>
</protein>
<organism evidence="5 6">
    <name type="scientific">Jannaschia rubra</name>
    <dbReference type="NCBI Taxonomy" id="282197"/>
    <lineage>
        <taxon>Bacteria</taxon>
        <taxon>Pseudomonadati</taxon>
        <taxon>Pseudomonadota</taxon>
        <taxon>Alphaproteobacteria</taxon>
        <taxon>Rhodobacterales</taxon>
        <taxon>Roseobacteraceae</taxon>
        <taxon>Jannaschia</taxon>
    </lineage>
</organism>
<dbReference type="GO" id="GO:0008270">
    <property type="term" value="F:zinc ion binding"/>
    <property type="evidence" value="ECO:0007669"/>
    <property type="project" value="InterPro"/>
</dbReference>
<dbReference type="RefSeq" id="WP_055684037.1">
    <property type="nucleotide sequence ID" value="NZ_CXPG01000024.1"/>
</dbReference>
<evidence type="ECO:0000313" key="5">
    <source>
        <dbReference type="EMBL" id="CTQ34669.1"/>
    </source>
</evidence>
<feature type="binding site" evidence="3">
    <location>
        <position position="29"/>
    </location>
    <ligand>
        <name>a divalent metal cation</name>
        <dbReference type="ChEBI" id="CHEBI:60240"/>
        <label>1</label>
    </ligand>
</feature>
<comment type="cofactor">
    <cofactor evidence="3">
        <name>a divalent metal cation</name>
        <dbReference type="ChEBI" id="CHEBI:60240"/>
    </cofactor>
    <text evidence="3">Binds 2 divalent metal cations per subunit.</text>
</comment>
<evidence type="ECO:0000256" key="2">
    <source>
        <dbReference type="ARBA" id="ARBA00022801"/>
    </source>
</evidence>
<feature type="binding site" evidence="3">
    <location>
        <position position="202"/>
    </location>
    <ligand>
        <name>a divalent metal cation</name>
        <dbReference type="ChEBI" id="CHEBI:60240"/>
        <label>2</label>
    </ligand>
</feature>
<dbReference type="GO" id="GO:0016788">
    <property type="term" value="F:hydrolase activity, acting on ester bonds"/>
    <property type="evidence" value="ECO:0007669"/>
    <property type="project" value="InterPro"/>
</dbReference>
<name>A0A0M6XU56_9RHOB</name>
<feature type="binding site" evidence="3">
    <location>
        <position position="231"/>
    </location>
    <ligand>
        <name>a divalent metal cation</name>
        <dbReference type="ChEBI" id="CHEBI:60240"/>
        <label>2</label>
    </ligand>
</feature>
<dbReference type="STRING" id="282197.SAMN04488517_10911"/>
<dbReference type="InterPro" id="IPR001559">
    <property type="entry name" value="Phosphotriesterase"/>
</dbReference>
<reference evidence="5 6" key="1">
    <citation type="submission" date="2015-07" db="EMBL/GenBank/DDBJ databases">
        <authorList>
            <person name="Noorani M."/>
        </authorList>
    </citation>
    <scope>NUCLEOTIDE SEQUENCE [LARGE SCALE GENOMIC DNA]</scope>
    <source>
        <strain evidence="5 6">CECT 5088</strain>
    </source>
</reference>
<feature type="binding site" evidence="3">
    <location>
        <position position="170"/>
    </location>
    <ligand>
        <name>a divalent metal cation</name>
        <dbReference type="ChEBI" id="CHEBI:60240"/>
        <label>2</label>
    </ligand>
</feature>
<feature type="binding site" evidence="3">
    <location>
        <position position="297"/>
    </location>
    <ligand>
        <name>a divalent metal cation</name>
        <dbReference type="ChEBI" id="CHEBI:60240"/>
        <label>1</label>
    </ligand>
</feature>
<evidence type="ECO:0008006" key="7">
    <source>
        <dbReference type="Google" id="ProtNLM"/>
    </source>
</evidence>
<keyword evidence="2" id="KW-0378">Hydrolase</keyword>
<dbReference type="InterPro" id="IPR017947">
    <property type="entry name" value="AryldialkylPase_Zn-BS"/>
</dbReference>
<gene>
    <name evidence="5" type="primary">php</name>
    <name evidence="5" type="ORF">JAN5088_03465</name>
</gene>
<comment type="caution">
    <text evidence="4">Lacks conserved residue(s) required for the propagation of feature annotation.</text>
</comment>
<feature type="binding site" evidence="3">
    <location>
        <position position="27"/>
    </location>
    <ligand>
        <name>a divalent metal cation</name>
        <dbReference type="ChEBI" id="CHEBI:60240"/>
        <label>1</label>
    </ligand>
</feature>
<keyword evidence="6" id="KW-1185">Reference proteome</keyword>
<dbReference type="Pfam" id="PF02126">
    <property type="entry name" value="PTE"/>
    <property type="match status" value="1"/>
</dbReference>